<proteinExistence type="predicted"/>
<dbReference type="PANTHER" id="PTHR12774">
    <property type="entry name" value="PEROXISOMAL BIOGENESIS FACTOR 19"/>
    <property type="match status" value="1"/>
</dbReference>
<dbReference type="Pfam" id="PF04614">
    <property type="entry name" value="Pex19"/>
    <property type="match status" value="1"/>
</dbReference>
<dbReference type="Gene3D" id="1.20.120.900">
    <property type="entry name" value="Pex19, mPTS binding domain"/>
    <property type="match status" value="1"/>
</dbReference>
<dbReference type="GO" id="GO:0005778">
    <property type="term" value="C:peroxisomal membrane"/>
    <property type="evidence" value="ECO:0007669"/>
    <property type="project" value="TreeGrafter"/>
</dbReference>
<dbReference type="EMBL" id="JAACJN010000006">
    <property type="protein sequence ID" value="KAF5392177.1"/>
    <property type="molecule type" value="Genomic_DNA"/>
</dbReference>
<gene>
    <name evidence="2" type="ORF">D9757_001358</name>
</gene>
<evidence type="ECO:0000313" key="2">
    <source>
        <dbReference type="EMBL" id="KAF5392177.1"/>
    </source>
</evidence>
<dbReference type="GO" id="GO:0045046">
    <property type="term" value="P:protein import into peroxisome membrane"/>
    <property type="evidence" value="ECO:0007669"/>
    <property type="project" value="TreeGrafter"/>
</dbReference>
<feature type="region of interest" description="Disordered" evidence="1">
    <location>
        <begin position="149"/>
        <end position="172"/>
    </location>
</feature>
<protein>
    <submittedName>
        <fullName evidence="2">Uncharacterized protein</fullName>
    </submittedName>
</protein>
<feature type="compositionally biased region" description="Polar residues" evidence="1">
    <location>
        <begin position="231"/>
        <end position="241"/>
    </location>
</feature>
<dbReference type="OrthoDB" id="21292at2759"/>
<feature type="compositionally biased region" description="Low complexity" evidence="1">
    <location>
        <begin position="65"/>
        <end position="74"/>
    </location>
</feature>
<dbReference type="GO" id="GO:0033328">
    <property type="term" value="F:peroxisome membrane targeting sequence binding"/>
    <property type="evidence" value="ECO:0007669"/>
    <property type="project" value="TreeGrafter"/>
</dbReference>
<feature type="region of interest" description="Disordered" evidence="1">
    <location>
        <begin position="61"/>
        <end position="119"/>
    </location>
</feature>
<evidence type="ECO:0000313" key="3">
    <source>
        <dbReference type="Proteomes" id="UP000518752"/>
    </source>
</evidence>
<feature type="region of interest" description="Disordered" evidence="1">
    <location>
        <begin position="226"/>
        <end position="245"/>
    </location>
</feature>
<feature type="compositionally biased region" description="Low complexity" evidence="1">
    <location>
        <begin position="84"/>
        <end position="94"/>
    </location>
</feature>
<evidence type="ECO:0000256" key="1">
    <source>
        <dbReference type="SAM" id="MobiDB-lite"/>
    </source>
</evidence>
<name>A0A8H5HZA2_9AGAR</name>
<reference evidence="2 3" key="1">
    <citation type="journal article" date="2020" name="ISME J.">
        <title>Uncovering the hidden diversity of litter-decomposition mechanisms in mushroom-forming fungi.</title>
        <authorList>
            <person name="Floudas D."/>
            <person name="Bentzer J."/>
            <person name="Ahren D."/>
            <person name="Johansson T."/>
            <person name="Persson P."/>
            <person name="Tunlid A."/>
        </authorList>
    </citation>
    <scope>NUCLEOTIDE SEQUENCE [LARGE SCALE GENOMIC DNA]</scope>
    <source>
        <strain evidence="2 3">CBS 406.79</strain>
    </source>
</reference>
<sequence length="384" mass="41508">MRLYHSHLPLATYYSSLTLRHIMASTTTSAEAQTKKPNLQIDADEDLDELDDVLTEFASTTNRQTSSAAPLSPLVSPPPPPPTVTTTTSFSRPRTNTRVGSAPISVPGTGVLSSSGVAENEDAEVEAALSDEFTKELVKNMQELMKELAASAQPSGDVIEQDPEQSEDIDKEKETERLMKAAWEAMLIEGMNGMSEPAIPLEATSSAGQGKTTDFQSKIKQTMDKLKESEVNLQNSSSTSAAGPESLQGLLNSLKELGLDGEGEGNKEDEDELAGFLDNMMGHLMGKEVLYEPLKELSDKFPAYLSQPPKDVSATDMSRYKKQYEYVCKIINIFEDPSYDESHQETGAKVAELMGQMQNYGAPPESIMGPMPPGLGADGGCIVA</sequence>
<accession>A0A8H5HZA2</accession>
<dbReference type="AlphaFoldDB" id="A0A8H5HZA2"/>
<dbReference type="InterPro" id="IPR038322">
    <property type="entry name" value="Pex19_C_sf"/>
</dbReference>
<keyword evidence="3" id="KW-1185">Reference proteome</keyword>
<dbReference type="PANTHER" id="PTHR12774:SF2">
    <property type="entry name" value="PEROXISOMAL BIOGENESIS FACTOR 19"/>
    <property type="match status" value="1"/>
</dbReference>
<dbReference type="Proteomes" id="UP000518752">
    <property type="component" value="Unassembled WGS sequence"/>
</dbReference>
<comment type="caution">
    <text evidence="2">The sequence shown here is derived from an EMBL/GenBank/DDBJ whole genome shotgun (WGS) entry which is preliminary data.</text>
</comment>
<organism evidence="2 3">
    <name type="scientific">Collybiopsis confluens</name>
    <dbReference type="NCBI Taxonomy" id="2823264"/>
    <lineage>
        <taxon>Eukaryota</taxon>
        <taxon>Fungi</taxon>
        <taxon>Dikarya</taxon>
        <taxon>Basidiomycota</taxon>
        <taxon>Agaricomycotina</taxon>
        <taxon>Agaricomycetes</taxon>
        <taxon>Agaricomycetidae</taxon>
        <taxon>Agaricales</taxon>
        <taxon>Marasmiineae</taxon>
        <taxon>Omphalotaceae</taxon>
        <taxon>Collybiopsis</taxon>
    </lineage>
</organism>
<dbReference type="InterPro" id="IPR006708">
    <property type="entry name" value="Pex19"/>
</dbReference>